<gene>
    <name evidence="17" type="ORF">BPAG_LOCUS943</name>
</gene>
<evidence type="ECO:0000256" key="5">
    <source>
        <dbReference type="ARBA" id="ARBA00022618"/>
    </source>
</evidence>
<comment type="catalytic activity">
    <reaction evidence="13">
        <text>L-threonyl-[protein] + ATP = O-phospho-L-threonyl-[protein] + ADP + H(+)</text>
        <dbReference type="Rhea" id="RHEA:46608"/>
        <dbReference type="Rhea" id="RHEA-COMP:11060"/>
        <dbReference type="Rhea" id="RHEA-COMP:11605"/>
        <dbReference type="ChEBI" id="CHEBI:15378"/>
        <dbReference type="ChEBI" id="CHEBI:30013"/>
        <dbReference type="ChEBI" id="CHEBI:30616"/>
        <dbReference type="ChEBI" id="CHEBI:61977"/>
        <dbReference type="ChEBI" id="CHEBI:456216"/>
        <dbReference type="EC" id="2.7.11.22"/>
    </reaction>
</comment>
<dbReference type="CDD" id="cd07829">
    <property type="entry name" value="STKc_CDK_like"/>
    <property type="match status" value="1"/>
</dbReference>
<keyword evidence="5" id="KW-0132">Cell division</keyword>
<dbReference type="InterPro" id="IPR011009">
    <property type="entry name" value="Kinase-like_dom_sf"/>
</dbReference>
<dbReference type="Proteomes" id="UP000278627">
    <property type="component" value="Unassembled WGS sequence"/>
</dbReference>
<dbReference type="Gene3D" id="3.30.200.20">
    <property type="entry name" value="Phosphorylase Kinase, domain 1"/>
    <property type="match status" value="1"/>
</dbReference>
<evidence type="ECO:0000256" key="9">
    <source>
        <dbReference type="ARBA" id="ARBA00022777"/>
    </source>
</evidence>
<evidence type="ECO:0000259" key="16">
    <source>
        <dbReference type="PROSITE" id="PS50011"/>
    </source>
</evidence>
<dbReference type="GO" id="GO:0004693">
    <property type="term" value="F:cyclin-dependent protein serine/threonine kinase activity"/>
    <property type="evidence" value="ECO:0007669"/>
    <property type="project" value="UniProtKB-EC"/>
</dbReference>
<dbReference type="SMART" id="SM00220">
    <property type="entry name" value="S_TKc"/>
    <property type="match status" value="1"/>
</dbReference>
<dbReference type="GO" id="GO:0005524">
    <property type="term" value="F:ATP binding"/>
    <property type="evidence" value="ECO:0007669"/>
    <property type="project" value="UniProtKB-KW"/>
</dbReference>
<dbReference type="GO" id="GO:0051301">
    <property type="term" value="P:cell division"/>
    <property type="evidence" value="ECO:0007669"/>
    <property type="project" value="UniProtKB-KW"/>
</dbReference>
<evidence type="ECO:0000256" key="15">
    <source>
        <dbReference type="ARBA" id="ARBA00049280"/>
    </source>
</evidence>
<evidence type="ECO:0000313" key="19">
    <source>
        <dbReference type="WBParaSite" id="BPAG_0000094201-mRNA-1"/>
    </source>
</evidence>
<dbReference type="PANTHER" id="PTHR24056">
    <property type="entry name" value="CELL DIVISION PROTEIN KINASE"/>
    <property type="match status" value="1"/>
</dbReference>
<dbReference type="FunFam" id="3.30.200.20:FF:000375">
    <property type="entry name" value="Cell division related protein kinase 2"/>
    <property type="match status" value="1"/>
</dbReference>
<keyword evidence="4" id="KW-0597">Phosphoprotein</keyword>
<sequence>MSVIMHSKVISKPDTTEEEWDIFNEYGQLEKISEGAYGIVYKAIDLQSQETVAIKMIHFENEEDGIPVTSLREISLLRELKHPNIVRLGRVILDVSCIFLVFEYISMDLRDYINSLPDGVTMSTIEQKTFLYQILRGVCHCHERRIMHRDLKPQNLLVSSEGIIKLADFGLARAVSIPMRAYTHEVATLWYRPPEILLGENRYSFGVDIWSVGCIFAEMAARTPLFKGDSEITQLFSIFSIMSTPTEDNWHGVSQLPNYHDTFPQWKGCCLDKALHRCMDSESLKILKAMIKYNPAERISAKELLKNPYFNDIDWEKLIAVGYDNAIKLYENY</sequence>
<dbReference type="STRING" id="6280.A0A0N4SYW1"/>
<proteinExistence type="inferred from homology"/>
<dbReference type="EMBL" id="UZAD01000056">
    <property type="protein sequence ID" value="VDN82129.1"/>
    <property type="molecule type" value="Genomic_DNA"/>
</dbReference>
<reference evidence="19" key="1">
    <citation type="submission" date="2017-02" db="UniProtKB">
        <authorList>
            <consortium name="WormBaseParasite"/>
        </authorList>
    </citation>
    <scope>IDENTIFICATION</scope>
</reference>
<dbReference type="Pfam" id="PF00069">
    <property type="entry name" value="Pkinase"/>
    <property type="match status" value="1"/>
</dbReference>
<evidence type="ECO:0000256" key="10">
    <source>
        <dbReference type="ARBA" id="ARBA00022840"/>
    </source>
</evidence>
<evidence type="ECO:0000256" key="2">
    <source>
        <dbReference type="ARBA" id="ARBA00006485"/>
    </source>
</evidence>
<keyword evidence="9" id="KW-0418">Kinase</keyword>
<keyword evidence="10" id="KW-0067">ATP-binding</keyword>
<dbReference type="PROSITE" id="PS00108">
    <property type="entry name" value="PROTEIN_KINASE_ST"/>
    <property type="match status" value="1"/>
</dbReference>
<comment type="subcellular location">
    <subcellularLocation>
        <location evidence="1">Nucleus</location>
    </subcellularLocation>
</comment>
<dbReference type="PROSITE" id="PS50011">
    <property type="entry name" value="PROTEIN_KINASE_DOM"/>
    <property type="match status" value="1"/>
</dbReference>
<dbReference type="GO" id="GO:0051446">
    <property type="term" value="P:positive regulation of meiotic cell cycle"/>
    <property type="evidence" value="ECO:0007669"/>
    <property type="project" value="UniProtKB-ARBA"/>
</dbReference>
<name>A0A0N4SYW1_BRUPA</name>
<evidence type="ECO:0000256" key="8">
    <source>
        <dbReference type="ARBA" id="ARBA00022776"/>
    </source>
</evidence>
<dbReference type="AlphaFoldDB" id="A0A0N4SYW1"/>
<dbReference type="InterPro" id="IPR000719">
    <property type="entry name" value="Prot_kinase_dom"/>
</dbReference>
<evidence type="ECO:0000256" key="13">
    <source>
        <dbReference type="ARBA" id="ARBA00047811"/>
    </source>
</evidence>
<keyword evidence="18" id="KW-1185">Reference proteome</keyword>
<dbReference type="WBParaSite" id="BPAG_0000094201-mRNA-1">
    <property type="protein sequence ID" value="BPAG_0000094201-mRNA-1"/>
    <property type="gene ID" value="BPAG_0000094201"/>
</dbReference>
<keyword evidence="12" id="KW-0131">Cell cycle</keyword>
<dbReference type="Gene3D" id="1.10.510.10">
    <property type="entry name" value="Transferase(Phosphotransferase) domain 1"/>
    <property type="match status" value="1"/>
</dbReference>
<organism evidence="19">
    <name type="scientific">Brugia pahangi</name>
    <name type="common">Filarial nematode worm</name>
    <dbReference type="NCBI Taxonomy" id="6280"/>
    <lineage>
        <taxon>Eukaryota</taxon>
        <taxon>Metazoa</taxon>
        <taxon>Ecdysozoa</taxon>
        <taxon>Nematoda</taxon>
        <taxon>Chromadorea</taxon>
        <taxon>Rhabditida</taxon>
        <taxon>Spirurina</taxon>
        <taxon>Spiruromorpha</taxon>
        <taxon>Filarioidea</taxon>
        <taxon>Onchocercidae</taxon>
        <taxon>Brugia</taxon>
    </lineage>
</organism>
<comment type="catalytic activity">
    <reaction evidence="14">
        <text>L-seryl-[protein] + ATP = O-phospho-L-seryl-[protein] + ADP + H(+)</text>
        <dbReference type="Rhea" id="RHEA:17989"/>
        <dbReference type="Rhea" id="RHEA-COMP:9863"/>
        <dbReference type="Rhea" id="RHEA-COMP:11604"/>
        <dbReference type="ChEBI" id="CHEBI:15378"/>
        <dbReference type="ChEBI" id="CHEBI:29999"/>
        <dbReference type="ChEBI" id="CHEBI:30616"/>
        <dbReference type="ChEBI" id="CHEBI:83421"/>
        <dbReference type="ChEBI" id="CHEBI:456216"/>
        <dbReference type="EC" id="2.7.11.22"/>
    </reaction>
</comment>
<dbReference type="GO" id="GO:0090068">
    <property type="term" value="P:positive regulation of cell cycle process"/>
    <property type="evidence" value="ECO:0007669"/>
    <property type="project" value="UniProtKB-ARBA"/>
</dbReference>
<evidence type="ECO:0000256" key="7">
    <source>
        <dbReference type="ARBA" id="ARBA00022741"/>
    </source>
</evidence>
<evidence type="ECO:0000256" key="1">
    <source>
        <dbReference type="ARBA" id="ARBA00004123"/>
    </source>
</evidence>
<dbReference type="GO" id="GO:0008353">
    <property type="term" value="F:RNA polymerase II CTD heptapeptide repeat kinase activity"/>
    <property type="evidence" value="ECO:0007669"/>
    <property type="project" value="UniProtKB-EC"/>
</dbReference>
<evidence type="ECO:0000256" key="6">
    <source>
        <dbReference type="ARBA" id="ARBA00022679"/>
    </source>
</evidence>
<reference evidence="17 18" key="2">
    <citation type="submission" date="2018-11" db="EMBL/GenBank/DDBJ databases">
        <authorList>
            <consortium name="Pathogen Informatics"/>
        </authorList>
    </citation>
    <scope>NUCLEOTIDE SEQUENCE [LARGE SCALE GENOMIC DNA]</scope>
</reference>
<feature type="domain" description="Protein kinase" evidence="16">
    <location>
        <begin position="26"/>
        <end position="310"/>
    </location>
</feature>
<keyword evidence="3" id="KW-0723">Serine/threonine-protein kinase</keyword>
<evidence type="ECO:0000256" key="14">
    <source>
        <dbReference type="ARBA" id="ARBA00048367"/>
    </source>
</evidence>
<keyword evidence="6" id="KW-0808">Transferase</keyword>
<evidence type="ECO:0000256" key="3">
    <source>
        <dbReference type="ARBA" id="ARBA00022527"/>
    </source>
</evidence>
<evidence type="ECO:0000256" key="11">
    <source>
        <dbReference type="ARBA" id="ARBA00023242"/>
    </source>
</evidence>
<dbReference type="InterPro" id="IPR050108">
    <property type="entry name" value="CDK"/>
</dbReference>
<evidence type="ECO:0000256" key="12">
    <source>
        <dbReference type="ARBA" id="ARBA00023306"/>
    </source>
</evidence>
<comment type="catalytic activity">
    <reaction evidence="15">
        <text>[DNA-directed RNA polymerase] + ATP = phospho-[DNA-directed RNA polymerase] + ADP + H(+)</text>
        <dbReference type="Rhea" id="RHEA:10216"/>
        <dbReference type="Rhea" id="RHEA-COMP:11321"/>
        <dbReference type="Rhea" id="RHEA-COMP:11322"/>
        <dbReference type="ChEBI" id="CHEBI:15378"/>
        <dbReference type="ChEBI" id="CHEBI:30616"/>
        <dbReference type="ChEBI" id="CHEBI:43176"/>
        <dbReference type="ChEBI" id="CHEBI:68546"/>
        <dbReference type="ChEBI" id="CHEBI:456216"/>
        <dbReference type="EC" id="2.7.11.23"/>
    </reaction>
</comment>
<keyword evidence="7" id="KW-0547">Nucleotide-binding</keyword>
<comment type="similarity">
    <text evidence="2">Belongs to the protein kinase superfamily. CMGC Ser/Thr protein kinase family. CDC2/CDKX subfamily.</text>
</comment>
<protein>
    <submittedName>
        <fullName evidence="19">Protein kinase domain-containing protein</fullName>
    </submittedName>
</protein>
<dbReference type="GO" id="GO:0007095">
    <property type="term" value="P:mitotic G2 DNA damage checkpoint signaling"/>
    <property type="evidence" value="ECO:0007669"/>
    <property type="project" value="TreeGrafter"/>
</dbReference>
<dbReference type="GO" id="GO:0005634">
    <property type="term" value="C:nucleus"/>
    <property type="evidence" value="ECO:0007669"/>
    <property type="project" value="UniProtKB-SubCell"/>
</dbReference>
<evidence type="ECO:0000313" key="18">
    <source>
        <dbReference type="Proteomes" id="UP000278627"/>
    </source>
</evidence>
<dbReference type="GO" id="GO:0000086">
    <property type="term" value="P:G2/M transition of mitotic cell cycle"/>
    <property type="evidence" value="ECO:0007669"/>
    <property type="project" value="TreeGrafter"/>
</dbReference>
<keyword evidence="8" id="KW-0498">Mitosis</keyword>
<keyword evidence="11" id="KW-0539">Nucleus</keyword>
<dbReference type="InterPro" id="IPR008271">
    <property type="entry name" value="Ser/Thr_kinase_AS"/>
</dbReference>
<evidence type="ECO:0000256" key="4">
    <source>
        <dbReference type="ARBA" id="ARBA00022553"/>
    </source>
</evidence>
<dbReference type="FunFam" id="1.10.510.10:FF:000706">
    <property type="entry name" value="Cyclin-dependent kinase 1"/>
    <property type="match status" value="1"/>
</dbReference>
<evidence type="ECO:0000313" key="17">
    <source>
        <dbReference type="EMBL" id="VDN82129.1"/>
    </source>
</evidence>
<dbReference type="SUPFAM" id="SSF56112">
    <property type="entry name" value="Protein kinase-like (PK-like)"/>
    <property type="match status" value="1"/>
</dbReference>
<dbReference type="PANTHER" id="PTHR24056:SF334">
    <property type="entry name" value="CYCLIN-DEPENDENT KINASE 1"/>
    <property type="match status" value="1"/>
</dbReference>
<accession>A0A0N4SYW1</accession>